<comment type="caution">
    <text evidence="1">The sequence shown here is derived from an EMBL/GenBank/DDBJ whole genome shotgun (WGS) entry which is preliminary data.</text>
</comment>
<name>A0A937K3D2_9CLOT</name>
<accession>A0A937K3D2</accession>
<proteinExistence type="predicted"/>
<sequence length="187" mass="21879">MIHKMSSKSFYEFVTLAVARELEYFINESNYTVAFNSNIKNLVDELKALGKLNIEFMVLFNTSGEIALINEEIVGGYIAERMVKQLRTDYGINDEEEILKKIINGENTEKELFISNIYKYLIKILKEIYKDIRYRREVLESYKKRYSLNNMETEEMAVTLASILIIEDICGYLSLDVELKNIIIQNL</sequence>
<protein>
    <submittedName>
        <fullName evidence="1">Uncharacterized protein</fullName>
    </submittedName>
</protein>
<dbReference type="RefSeq" id="WP_202766912.1">
    <property type="nucleotide sequence ID" value="NZ_JAESWA010000020.1"/>
</dbReference>
<evidence type="ECO:0000313" key="1">
    <source>
        <dbReference type="EMBL" id="MBL4931527.1"/>
    </source>
</evidence>
<dbReference type="Proteomes" id="UP000623681">
    <property type="component" value="Unassembled WGS sequence"/>
</dbReference>
<dbReference type="EMBL" id="JAESWA010000020">
    <property type="protein sequence ID" value="MBL4931527.1"/>
    <property type="molecule type" value="Genomic_DNA"/>
</dbReference>
<keyword evidence="2" id="KW-1185">Reference proteome</keyword>
<gene>
    <name evidence="1" type="ORF">JK634_06900</name>
</gene>
<organism evidence="1 2">
    <name type="scientific">Clostridium paridis</name>
    <dbReference type="NCBI Taxonomy" id="2803863"/>
    <lineage>
        <taxon>Bacteria</taxon>
        <taxon>Bacillati</taxon>
        <taxon>Bacillota</taxon>
        <taxon>Clostridia</taxon>
        <taxon>Eubacteriales</taxon>
        <taxon>Clostridiaceae</taxon>
        <taxon>Clostridium</taxon>
    </lineage>
</organism>
<dbReference type="AlphaFoldDB" id="A0A937K3D2"/>
<evidence type="ECO:0000313" key="2">
    <source>
        <dbReference type="Proteomes" id="UP000623681"/>
    </source>
</evidence>
<reference evidence="1" key="1">
    <citation type="submission" date="2021-01" db="EMBL/GenBank/DDBJ databases">
        <title>Genome public.</title>
        <authorList>
            <person name="Liu C."/>
            <person name="Sun Q."/>
        </authorList>
    </citation>
    <scope>NUCLEOTIDE SEQUENCE</scope>
    <source>
        <strain evidence="1">YIM B02565</strain>
    </source>
</reference>